<dbReference type="GO" id="GO:0008682">
    <property type="term" value="F:3-demethoxyubiquinol 3-hydroxylase activity"/>
    <property type="evidence" value="ECO:0007669"/>
    <property type="project" value="UniProtKB-EC"/>
</dbReference>
<comment type="function">
    <text evidence="9">Catalyzes the hydroxylation of 2-nonaprenyl-3-methyl-6-methoxy-1,4-benzoquinol during ubiquinone biosynthesis.</text>
</comment>
<protein>
    <recommendedName>
        <fullName evidence="9">3-demethoxyubiquinol 3-hydroxylase</fullName>
        <shortName evidence="9">DMQ hydroxylase</shortName>
        <ecNumber evidence="9">1.14.99.60</ecNumber>
    </recommendedName>
    <alternativeName>
        <fullName evidence="9">2-nonaprenyl-3-methyl-6-methoxy-1,4-benzoquinol hydroxylase</fullName>
    </alternativeName>
</protein>
<comment type="subcellular location">
    <subcellularLocation>
        <location evidence="9">Cell membrane</location>
        <topology evidence="9">Peripheral membrane protein</topology>
    </subcellularLocation>
</comment>
<feature type="binding site" evidence="9">
    <location>
        <position position="96"/>
    </location>
    <ligand>
        <name>Fe cation</name>
        <dbReference type="ChEBI" id="CHEBI:24875"/>
        <label>1</label>
    </ligand>
</feature>
<dbReference type="EC" id="1.14.99.60" evidence="9"/>
<keyword evidence="2 9" id="KW-1003">Cell membrane</keyword>
<comment type="caution">
    <text evidence="11">The sequence shown here is derived from an EMBL/GenBank/DDBJ whole genome shotgun (WGS) entry which is preliminary data.</text>
</comment>
<dbReference type="Pfam" id="PF03232">
    <property type="entry name" value="COQ7"/>
    <property type="match status" value="1"/>
</dbReference>
<dbReference type="GO" id="GO:0006744">
    <property type="term" value="P:ubiquinone biosynthetic process"/>
    <property type="evidence" value="ECO:0007669"/>
    <property type="project" value="UniProtKB-UniRule"/>
</dbReference>
<keyword evidence="3 9" id="KW-0831">Ubiquinone biosynthesis</keyword>
<evidence type="ECO:0000256" key="9">
    <source>
        <dbReference type="HAMAP-Rule" id="MF_01658"/>
    </source>
</evidence>
<evidence type="ECO:0000256" key="3">
    <source>
        <dbReference type="ARBA" id="ARBA00022688"/>
    </source>
</evidence>
<keyword evidence="8 9" id="KW-0472">Membrane</keyword>
<dbReference type="CDD" id="cd01042">
    <property type="entry name" value="DMQH"/>
    <property type="match status" value="1"/>
</dbReference>
<organism evidence="11 12">
    <name type="scientific">Candidatus Muproteobacteria bacterium RBG_16_65_34</name>
    <dbReference type="NCBI Taxonomy" id="1817760"/>
    <lineage>
        <taxon>Bacteria</taxon>
        <taxon>Pseudomonadati</taxon>
        <taxon>Pseudomonadota</taxon>
        <taxon>Candidatus Muproteobacteria</taxon>
    </lineage>
</organism>
<feature type="binding site" evidence="9">
    <location>
        <position position="177"/>
    </location>
    <ligand>
        <name>Fe cation</name>
        <dbReference type="ChEBI" id="CHEBI:24875"/>
        <label>1</label>
    </ligand>
</feature>
<evidence type="ECO:0000256" key="6">
    <source>
        <dbReference type="ARBA" id="ARBA00023004"/>
    </source>
</evidence>
<evidence type="ECO:0000313" key="12">
    <source>
        <dbReference type="Proteomes" id="UP000178885"/>
    </source>
</evidence>
<feature type="region of interest" description="Disordered" evidence="10">
    <location>
        <begin position="25"/>
        <end position="48"/>
    </location>
</feature>
<keyword evidence="6 9" id="KW-0408">Iron</keyword>
<keyword evidence="5 9" id="KW-0560">Oxidoreductase</keyword>
<dbReference type="InterPro" id="IPR012347">
    <property type="entry name" value="Ferritin-like"/>
</dbReference>
<evidence type="ECO:0000313" key="11">
    <source>
        <dbReference type="EMBL" id="OGI48710.1"/>
    </source>
</evidence>
<feature type="binding site" evidence="9">
    <location>
        <position position="180"/>
    </location>
    <ligand>
        <name>Fe cation</name>
        <dbReference type="ChEBI" id="CHEBI:24875"/>
        <label>2</label>
    </ligand>
</feature>
<dbReference type="InterPro" id="IPR047809">
    <property type="entry name" value="COQ7_proteobact"/>
</dbReference>
<dbReference type="InterPro" id="IPR011566">
    <property type="entry name" value="Ubq_synth_Coq7"/>
</dbReference>
<gene>
    <name evidence="9" type="primary">coq7</name>
    <name evidence="11" type="ORF">A2151_05400</name>
</gene>
<evidence type="ECO:0000256" key="8">
    <source>
        <dbReference type="ARBA" id="ARBA00023136"/>
    </source>
</evidence>
<dbReference type="UniPathway" id="UPA00232"/>
<evidence type="ECO:0000256" key="1">
    <source>
        <dbReference type="ARBA" id="ARBA00004749"/>
    </source>
</evidence>
<dbReference type="Proteomes" id="UP000178885">
    <property type="component" value="Unassembled WGS sequence"/>
</dbReference>
<feature type="binding site" evidence="9">
    <location>
        <position position="145"/>
    </location>
    <ligand>
        <name>Fe cation</name>
        <dbReference type="ChEBI" id="CHEBI:24875"/>
        <label>2</label>
    </ligand>
</feature>
<comment type="pathway">
    <text evidence="1 9">Cofactor biosynthesis; ubiquinone biosynthesis.</text>
</comment>
<dbReference type="GO" id="GO:0046872">
    <property type="term" value="F:metal ion binding"/>
    <property type="evidence" value="ECO:0007669"/>
    <property type="project" value="UniProtKB-KW"/>
</dbReference>
<dbReference type="Gene3D" id="1.20.1260.10">
    <property type="match status" value="1"/>
</dbReference>
<proteinExistence type="inferred from homology"/>
<feature type="binding site" evidence="9">
    <location>
        <position position="93"/>
    </location>
    <ligand>
        <name>Fe cation</name>
        <dbReference type="ChEBI" id="CHEBI:24875"/>
        <label>1</label>
    </ligand>
</feature>
<evidence type="ECO:0000256" key="10">
    <source>
        <dbReference type="SAM" id="MobiDB-lite"/>
    </source>
</evidence>
<feature type="binding site" evidence="9">
    <location>
        <position position="63"/>
    </location>
    <ligand>
        <name>Fe cation</name>
        <dbReference type="ChEBI" id="CHEBI:24875"/>
        <label>1</label>
    </ligand>
</feature>
<dbReference type="InterPro" id="IPR009078">
    <property type="entry name" value="Ferritin-like_SF"/>
</dbReference>
<evidence type="ECO:0000256" key="7">
    <source>
        <dbReference type="ARBA" id="ARBA00023033"/>
    </source>
</evidence>
<keyword evidence="7 9" id="KW-0503">Monooxygenase</keyword>
<name>A0A1F6TU94_9PROT</name>
<dbReference type="STRING" id="1817760.A2151_05400"/>
<comment type="similarity">
    <text evidence="9">Belongs to the COQ7 family.</text>
</comment>
<feature type="compositionally biased region" description="Basic and acidic residues" evidence="10">
    <location>
        <begin position="38"/>
        <end position="48"/>
    </location>
</feature>
<keyword evidence="4 9" id="KW-0479">Metal-binding</keyword>
<accession>A0A1F6TU94</accession>
<comment type="catalytic activity">
    <reaction evidence="9">
        <text>a 5-methoxy-2-methyl-3-(all-trans-polyprenyl)benzene-1,4-diol + AH2 + O2 = a 3-demethylubiquinol + A + H2O</text>
        <dbReference type="Rhea" id="RHEA:50908"/>
        <dbReference type="Rhea" id="RHEA-COMP:10859"/>
        <dbReference type="Rhea" id="RHEA-COMP:10914"/>
        <dbReference type="ChEBI" id="CHEBI:13193"/>
        <dbReference type="ChEBI" id="CHEBI:15377"/>
        <dbReference type="ChEBI" id="CHEBI:15379"/>
        <dbReference type="ChEBI" id="CHEBI:17499"/>
        <dbReference type="ChEBI" id="CHEBI:84167"/>
        <dbReference type="ChEBI" id="CHEBI:84422"/>
        <dbReference type="EC" id="1.14.99.60"/>
    </reaction>
</comment>
<evidence type="ECO:0000256" key="5">
    <source>
        <dbReference type="ARBA" id="ARBA00023002"/>
    </source>
</evidence>
<dbReference type="HAMAP" id="MF_01658">
    <property type="entry name" value="COQ7"/>
    <property type="match status" value="1"/>
</dbReference>
<feature type="binding site" evidence="9">
    <location>
        <position position="93"/>
    </location>
    <ligand>
        <name>Fe cation</name>
        <dbReference type="ChEBI" id="CHEBI:24875"/>
        <label>2</label>
    </ligand>
</feature>
<comment type="cofactor">
    <cofactor evidence="9">
        <name>Fe cation</name>
        <dbReference type="ChEBI" id="CHEBI:24875"/>
    </cofactor>
    <text evidence="9">Binds 2 iron ions per subunit.</text>
</comment>
<dbReference type="GO" id="GO:0005886">
    <property type="term" value="C:plasma membrane"/>
    <property type="evidence" value="ECO:0007669"/>
    <property type="project" value="UniProtKB-SubCell"/>
</dbReference>
<dbReference type="PANTHER" id="PTHR11237:SF4">
    <property type="entry name" value="5-DEMETHOXYUBIQUINONE HYDROXYLASE, MITOCHONDRIAL"/>
    <property type="match status" value="1"/>
</dbReference>
<evidence type="ECO:0000256" key="2">
    <source>
        <dbReference type="ARBA" id="ARBA00022475"/>
    </source>
</evidence>
<feature type="binding site" evidence="9">
    <location>
        <position position="177"/>
    </location>
    <ligand>
        <name>Fe cation</name>
        <dbReference type="ChEBI" id="CHEBI:24875"/>
        <label>2</label>
    </ligand>
</feature>
<reference evidence="11 12" key="1">
    <citation type="journal article" date="2016" name="Nat. Commun.">
        <title>Thousands of microbial genomes shed light on interconnected biogeochemical processes in an aquifer system.</title>
        <authorList>
            <person name="Anantharaman K."/>
            <person name="Brown C.T."/>
            <person name="Hug L.A."/>
            <person name="Sharon I."/>
            <person name="Castelle C.J."/>
            <person name="Probst A.J."/>
            <person name="Thomas B.C."/>
            <person name="Singh A."/>
            <person name="Wilkins M.J."/>
            <person name="Karaoz U."/>
            <person name="Brodie E.L."/>
            <person name="Williams K.H."/>
            <person name="Hubbard S.S."/>
            <person name="Banfield J.F."/>
        </authorList>
    </citation>
    <scope>NUCLEOTIDE SEQUENCE [LARGE SCALE GENOMIC DNA]</scope>
</reference>
<sequence>MADRAYSRLDQFLGQLDQALLTVFGPSSPPARPSPADGKPEIEMTSEERELSGRLMRVNHAGEICAQALYQGQAVTARLADVREKMEQAAAEEADHRAWTAERLRELGARPSRLNPMFYAGAFAVGAAAGLAGDRWSLGFLAETERQVVRHLEGHLERLPPHDRKSRAILDQMKEDEGRHATMALDSGGAPLPEPVQRLMRLASKAMTETTFWI</sequence>
<dbReference type="SUPFAM" id="SSF47240">
    <property type="entry name" value="Ferritin-like"/>
    <property type="match status" value="1"/>
</dbReference>
<dbReference type="PANTHER" id="PTHR11237">
    <property type="entry name" value="COENZYME Q10 BIOSYNTHESIS PROTEIN 7"/>
    <property type="match status" value="1"/>
</dbReference>
<evidence type="ECO:0000256" key="4">
    <source>
        <dbReference type="ARBA" id="ARBA00022723"/>
    </source>
</evidence>
<dbReference type="NCBIfam" id="NF033656">
    <property type="entry name" value="DMQ_monoox_COQ7"/>
    <property type="match status" value="1"/>
</dbReference>
<dbReference type="EMBL" id="MFSU01000021">
    <property type="protein sequence ID" value="OGI48710.1"/>
    <property type="molecule type" value="Genomic_DNA"/>
</dbReference>
<dbReference type="AlphaFoldDB" id="A0A1F6TU94"/>